<dbReference type="Proteomes" id="UP000822476">
    <property type="component" value="Unassembled WGS sequence"/>
</dbReference>
<dbReference type="OrthoDB" id="1914839at2759"/>
<reference evidence="2" key="1">
    <citation type="submission" date="2019-07" db="EMBL/GenBank/DDBJ databases">
        <title>Annotation for the trematode Paragonimus miyazaki's.</title>
        <authorList>
            <person name="Choi Y.-J."/>
        </authorList>
    </citation>
    <scope>NUCLEOTIDE SEQUENCE</scope>
    <source>
        <strain evidence="2">Japan</strain>
    </source>
</reference>
<gene>
    <name evidence="2" type="ORF">EG68_06284</name>
</gene>
<evidence type="ECO:0000256" key="1">
    <source>
        <dbReference type="SAM" id="MobiDB-lite"/>
    </source>
</evidence>
<dbReference type="AlphaFoldDB" id="A0A8S9YYS3"/>
<organism evidence="2 3">
    <name type="scientific">Paragonimus skrjabini miyazakii</name>
    <dbReference type="NCBI Taxonomy" id="59628"/>
    <lineage>
        <taxon>Eukaryota</taxon>
        <taxon>Metazoa</taxon>
        <taxon>Spiralia</taxon>
        <taxon>Lophotrochozoa</taxon>
        <taxon>Platyhelminthes</taxon>
        <taxon>Trematoda</taxon>
        <taxon>Digenea</taxon>
        <taxon>Plagiorchiida</taxon>
        <taxon>Troglotremata</taxon>
        <taxon>Troglotrematidae</taxon>
        <taxon>Paragonimus</taxon>
    </lineage>
</organism>
<name>A0A8S9YYS3_9TREM</name>
<comment type="caution">
    <text evidence="2">The sequence shown here is derived from an EMBL/GenBank/DDBJ whole genome shotgun (WGS) entry which is preliminary data.</text>
</comment>
<evidence type="ECO:0000313" key="3">
    <source>
        <dbReference type="Proteomes" id="UP000822476"/>
    </source>
</evidence>
<dbReference type="CDD" id="cd24142">
    <property type="entry name" value="ACL4-like"/>
    <property type="match status" value="1"/>
</dbReference>
<protein>
    <submittedName>
        <fullName evidence="2">UPF0661 TPR repeat-containing protein C16D10.01c</fullName>
    </submittedName>
</protein>
<dbReference type="SUPFAM" id="SSF48452">
    <property type="entry name" value="TPR-like"/>
    <property type="match status" value="1"/>
</dbReference>
<sequence>MGKPAKHSKKKKSFTSLLQNPVSASSTVSSGDLNVEQLIKKATECENRFEAMNALKMYNRALRKMENDRGLVSQDNNQSFHRMYVKVLQASAFNLLELGRPEKAKERLLKLLDLANVDVDFEVHMYLGQLTEGTESLAHYRKGLETLHNLSTNDSSLAETLAISGRTLESLQQAESNAHCAIAELYMTDLCDLPEARVECQKAFEAATQINPNNPQAWLAAANFFTVTADAQAAREAVQHCLDLWWSKLQKVLDEDHQSSDSKTAVDGTQQLRVTDGDVVGQQDSVLTDTTEESGLEKLDLEELTGIPTSGLISLSRMMIELEMYEQCSTILEAVLEEEEDNLEVYYLLTVVGRKLWMTEDPDLLRLYATTAKVIAGKLGDSDLVDEMTELLAELPKCNDSDSVVSAEPSSSSSDECDEEKRNTRT</sequence>
<feature type="region of interest" description="Disordered" evidence="1">
    <location>
        <begin position="400"/>
        <end position="426"/>
    </location>
</feature>
<accession>A0A8S9YYS3</accession>
<proteinExistence type="predicted"/>
<dbReference type="EMBL" id="JTDE01002766">
    <property type="protein sequence ID" value="KAF7256918.1"/>
    <property type="molecule type" value="Genomic_DNA"/>
</dbReference>
<dbReference type="InterPro" id="IPR011990">
    <property type="entry name" value="TPR-like_helical_dom_sf"/>
</dbReference>
<dbReference type="Gene3D" id="1.25.40.10">
    <property type="entry name" value="Tetratricopeptide repeat domain"/>
    <property type="match status" value="1"/>
</dbReference>
<feature type="compositionally biased region" description="Low complexity" evidence="1">
    <location>
        <begin position="401"/>
        <end position="414"/>
    </location>
</feature>
<keyword evidence="3" id="KW-1185">Reference proteome</keyword>
<evidence type="ECO:0000313" key="2">
    <source>
        <dbReference type="EMBL" id="KAF7256918.1"/>
    </source>
</evidence>